<keyword evidence="3" id="KW-1185">Reference proteome</keyword>
<proteinExistence type="predicted"/>
<evidence type="ECO:0000313" key="3">
    <source>
        <dbReference type="Proteomes" id="UP000660675"/>
    </source>
</evidence>
<gene>
    <name evidence="2" type="ORF">GCM10015535_49950</name>
</gene>
<comment type="caution">
    <text evidence="2">The sequence shown here is derived from an EMBL/GenBank/DDBJ whole genome shotgun (WGS) entry which is preliminary data.</text>
</comment>
<protein>
    <recommendedName>
        <fullName evidence="1">DUF397 domain-containing protein</fullName>
    </recommendedName>
</protein>
<evidence type="ECO:0000259" key="1">
    <source>
        <dbReference type="Pfam" id="PF04149"/>
    </source>
</evidence>
<dbReference type="InterPro" id="IPR007278">
    <property type="entry name" value="DUF397"/>
</dbReference>
<dbReference type="Pfam" id="PF04149">
    <property type="entry name" value="DUF397"/>
    <property type="match status" value="1"/>
</dbReference>
<feature type="domain" description="DUF397" evidence="1">
    <location>
        <begin position="18"/>
        <end position="70"/>
    </location>
</feature>
<sequence>MTTTSAPRTVRDSSTLPAAWWKSSQSAAQSDCVECGVVDAESIAVRDSKVPNGPALIFGRDALSAMVDAVAGGLV</sequence>
<name>A0ABQ2W4K3_9ACTN</name>
<dbReference type="Proteomes" id="UP000660675">
    <property type="component" value="Unassembled WGS sequence"/>
</dbReference>
<accession>A0ABQ2W4K3</accession>
<dbReference type="RefSeq" id="WP_189546306.1">
    <property type="nucleotide sequence ID" value="NZ_BMTF01000019.1"/>
</dbReference>
<evidence type="ECO:0000313" key="2">
    <source>
        <dbReference type="EMBL" id="GGV91541.1"/>
    </source>
</evidence>
<dbReference type="EMBL" id="BMTF01000019">
    <property type="protein sequence ID" value="GGV91541.1"/>
    <property type="molecule type" value="Genomic_DNA"/>
</dbReference>
<organism evidence="2 3">
    <name type="scientific">Streptomyces gelaticus</name>
    <dbReference type="NCBI Taxonomy" id="285446"/>
    <lineage>
        <taxon>Bacteria</taxon>
        <taxon>Bacillati</taxon>
        <taxon>Actinomycetota</taxon>
        <taxon>Actinomycetes</taxon>
        <taxon>Kitasatosporales</taxon>
        <taxon>Streptomycetaceae</taxon>
        <taxon>Streptomyces</taxon>
    </lineage>
</organism>
<reference evidence="3" key="1">
    <citation type="journal article" date="2019" name="Int. J. Syst. Evol. Microbiol.">
        <title>The Global Catalogue of Microorganisms (GCM) 10K type strain sequencing project: providing services to taxonomists for standard genome sequencing and annotation.</title>
        <authorList>
            <consortium name="The Broad Institute Genomics Platform"/>
            <consortium name="The Broad Institute Genome Sequencing Center for Infectious Disease"/>
            <person name="Wu L."/>
            <person name="Ma J."/>
        </authorList>
    </citation>
    <scope>NUCLEOTIDE SEQUENCE [LARGE SCALE GENOMIC DNA]</scope>
    <source>
        <strain evidence="3">JCM 4376</strain>
    </source>
</reference>